<dbReference type="PROSITE" id="PS50835">
    <property type="entry name" value="IG_LIKE"/>
    <property type="match status" value="2"/>
</dbReference>
<dbReference type="CDD" id="cd00096">
    <property type="entry name" value="Ig"/>
    <property type="match status" value="2"/>
</dbReference>
<dbReference type="InterPro" id="IPR003599">
    <property type="entry name" value="Ig_sub"/>
</dbReference>
<dbReference type="SMART" id="SM00408">
    <property type="entry name" value="IGc2"/>
    <property type="match status" value="2"/>
</dbReference>
<dbReference type="PANTHER" id="PTHR45080">
    <property type="entry name" value="CONTACTIN 5"/>
    <property type="match status" value="1"/>
</dbReference>
<keyword evidence="5" id="KW-1185">Reference proteome</keyword>
<dbReference type="InterPro" id="IPR003598">
    <property type="entry name" value="Ig_sub2"/>
</dbReference>
<evidence type="ECO:0000256" key="3">
    <source>
        <dbReference type="ARBA" id="ARBA00023319"/>
    </source>
</evidence>
<reference evidence="6" key="1">
    <citation type="submission" date="2025-08" db="UniProtKB">
        <authorList>
            <consortium name="RefSeq"/>
        </authorList>
    </citation>
    <scope>IDENTIFICATION</scope>
</reference>
<proteinExistence type="predicted"/>
<feature type="domain" description="Ig-like" evidence="4">
    <location>
        <begin position="191"/>
        <end position="284"/>
    </location>
</feature>
<sequence length="291" mass="31201">MTSLLAGTAQRNDEKGVCAGADDFPEGISARLSLKDGSSVGLSAGRLVGLSQEPDGLTVQIEVASVDCTSWNDTILSQSQRGNELFLRHAPFAFADGSTRTPIKGSVTDYPIECNVLAQPADVDAILWYRNGEQLATNDANKYAGESVANPTLILRTITVSDSGAYQCRAHNSVGWGPLSLPFSLSVQYTPIARIPRSMDTVQPGAPYRIQCIITADPSDILQVEWLRDNEVVETGGVVYGRYCARPGLILQTTTQAHAGSYRCRARNAIGLATRALRSNSSVQQVAGEPR</sequence>
<evidence type="ECO:0000256" key="2">
    <source>
        <dbReference type="ARBA" id="ARBA00023157"/>
    </source>
</evidence>
<dbReference type="InterPro" id="IPR007110">
    <property type="entry name" value="Ig-like_dom"/>
</dbReference>
<dbReference type="Proteomes" id="UP000695022">
    <property type="component" value="Unplaced"/>
</dbReference>
<evidence type="ECO:0000313" key="5">
    <source>
        <dbReference type="Proteomes" id="UP000695022"/>
    </source>
</evidence>
<feature type="domain" description="Ig-like" evidence="4">
    <location>
        <begin position="91"/>
        <end position="186"/>
    </location>
</feature>
<accession>A0ABM1EGE9</accession>
<dbReference type="RefSeq" id="XP_014671270.1">
    <property type="nucleotide sequence ID" value="XM_014815784.1"/>
</dbReference>
<keyword evidence="1" id="KW-0732">Signal</keyword>
<gene>
    <name evidence="6" type="primary">LOC106812031</name>
</gene>
<keyword evidence="2" id="KW-1015">Disulfide bond</keyword>
<dbReference type="GeneID" id="106812031"/>
<evidence type="ECO:0000313" key="6">
    <source>
        <dbReference type="RefSeq" id="XP_014671270.1"/>
    </source>
</evidence>
<organism evidence="5 6">
    <name type="scientific">Priapulus caudatus</name>
    <name type="common">Priapulid worm</name>
    <dbReference type="NCBI Taxonomy" id="37621"/>
    <lineage>
        <taxon>Eukaryota</taxon>
        <taxon>Metazoa</taxon>
        <taxon>Ecdysozoa</taxon>
        <taxon>Scalidophora</taxon>
        <taxon>Priapulida</taxon>
        <taxon>Priapulimorpha</taxon>
        <taxon>Priapulimorphida</taxon>
        <taxon>Priapulidae</taxon>
        <taxon>Priapulus</taxon>
    </lineage>
</organism>
<dbReference type="InterPro" id="IPR036179">
    <property type="entry name" value="Ig-like_dom_sf"/>
</dbReference>
<evidence type="ECO:0000259" key="4">
    <source>
        <dbReference type="PROSITE" id="PS50835"/>
    </source>
</evidence>
<name>A0ABM1EGE9_PRICU</name>
<protein>
    <submittedName>
        <fullName evidence="6">Peroxidasin homolog</fullName>
    </submittedName>
</protein>
<dbReference type="PANTHER" id="PTHR45080:SF8">
    <property type="entry name" value="IG-LIKE DOMAIN-CONTAINING PROTEIN"/>
    <property type="match status" value="1"/>
</dbReference>
<evidence type="ECO:0000256" key="1">
    <source>
        <dbReference type="ARBA" id="ARBA00022729"/>
    </source>
</evidence>
<dbReference type="InterPro" id="IPR013783">
    <property type="entry name" value="Ig-like_fold"/>
</dbReference>
<dbReference type="SMART" id="SM00409">
    <property type="entry name" value="IG"/>
    <property type="match status" value="2"/>
</dbReference>
<dbReference type="InterPro" id="IPR050958">
    <property type="entry name" value="Cell_Adh-Cytoskel_Orgn"/>
</dbReference>
<dbReference type="Pfam" id="PF13927">
    <property type="entry name" value="Ig_3"/>
    <property type="match status" value="2"/>
</dbReference>
<dbReference type="SUPFAM" id="SSF48726">
    <property type="entry name" value="Immunoglobulin"/>
    <property type="match status" value="2"/>
</dbReference>
<dbReference type="Gene3D" id="2.60.40.10">
    <property type="entry name" value="Immunoglobulins"/>
    <property type="match status" value="2"/>
</dbReference>
<keyword evidence="3" id="KW-0393">Immunoglobulin domain</keyword>